<reference evidence="15 16" key="1">
    <citation type="submission" date="2016-10" db="EMBL/GenBank/DDBJ databases">
        <title>Reductive evolution of mitochondrial metabolism and differential evolution of invasion-related proteins in Cryptosporidium.</title>
        <authorList>
            <person name="Liu S."/>
            <person name="Roellig D.M."/>
            <person name="Guo Y."/>
            <person name="Li N."/>
            <person name="Frace M.A."/>
            <person name="Tang K."/>
            <person name="Zhang L."/>
            <person name="Feng Y."/>
            <person name="Xiao L."/>
        </authorList>
    </citation>
    <scope>NUCLEOTIDE SEQUENCE [LARGE SCALE GENOMIC DNA]</scope>
    <source>
        <strain evidence="15">39726</strain>
    </source>
</reference>
<evidence type="ECO:0000256" key="4">
    <source>
        <dbReference type="ARBA" id="ARBA00013122"/>
    </source>
</evidence>
<feature type="transmembrane region" description="Helical" evidence="14">
    <location>
        <begin position="147"/>
        <end position="169"/>
    </location>
</feature>
<evidence type="ECO:0000256" key="14">
    <source>
        <dbReference type="SAM" id="Phobius"/>
    </source>
</evidence>
<evidence type="ECO:0000256" key="8">
    <source>
        <dbReference type="ARBA" id="ARBA00022989"/>
    </source>
</evidence>
<dbReference type="VEuPathDB" id="CryptoDB:cubi_01023"/>
<keyword evidence="7" id="KW-0276">Fatty acid metabolism</keyword>
<evidence type="ECO:0000256" key="10">
    <source>
        <dbReference type="ARBA" id="ARBA00023136"/>
    </source>
</evidence>
<evidence type="ECO:0000313" key="16">
    <source>
        <dbReference type="Proteomes" id="UP000186176"/>
    </source>
</evidence>
<evidence type="ECO:0000256" key="1">
    <source>
        <dbReference type="ARBA" id="ARBA00004141"/>
    </source>
</evidence>
<evidence type="ECO:0000256" key="6">
    <source>
        <dbReference type="ARBA" id="ARBA00022692"/>
    </source>
</evidence>
<sequence length="247" mass="28669">MRRFKPKSLYLITYGIISTLLWATTLYFTINEILGIKGVSDQLGKHMIALRISQSLAVFDIINSSFGIVRSQFLPTIIQVSSRLHIVWIVFYLSPGNSRQISTMFSNIMIVTWSLSELIRYPYYVVLQFSFIFPSIRMPLFLKWLRYSAFAVLYPIGILSEVIICSNFISDIYNNSSSNDPVYQRLLHFPSKMPNALNFEVNLACLYIVILCIYIPGSIFMYSYMIKQRKKSLINLWKLESDNTKVE</sequence>
<evidence type="ECO:0000256" key="13">
    <source>
        <dbReference type="ARBA" id="ARBA00036671"/>
    </source>
</evidence>
<dbReference type="PANTHER" id="PTHR11035">
    <property type="entry name" value="VERY-LONG-CHAIN (3R)-3-HYDROXYACYL-COA DEHYDRATASE"/>
    <property type="match status" value="1"/>
</dbReference>
<proteinExistence type="inferred from homology"/>
<keyword evidence="12" id="KW-0456">Lyase</keyword>
<dbReference type="UniPathway" id="UPA00094"/>
<accession>A0A1J4M9I7</accession>
<dbReference type="GO" id="GO:0102158">
    <property type="term" value="F:very-long-chain (3R)-3-hydroxyacyl-CoA dehydratase activity"/>
    <property type="evidence" value="ECO:0007669"/>
    <property type="project" value="UniProtKB-EC"/>
</dbReference>
<evidence type="ECO:0000256" key="2">
    <source>
        <dbReference type="ARBA" id="ARBA00005194"/>
    </source>
</evidence>
<dbReference type="AlphaFoldDB" id="A0A1J4M9I7"/>
<evidence type="ECO:0000256" key="11">
    <source>
        <dbReference type="ARBA" id="ARBA00023160"/>
    </source>
</evidence>
<dbReference type="GO" id="GO:0030148">
    <property type="term" value="P:sphingolipid biosynthetic process"/>
    <property type="evidence" value="ECO:0007669"/>
    <property type="project" value="TreeGrafter"/>
</dbReference>
<evidence type="ECO:0000256" key="9">
    <source>
        <dbReference type="ARBA" id="ARBA00023098"/>
    </source>
</evidence>
<dbReference type="EC" id="4.2.1.134" evidence="4"/>
<keyword evidence="6 14" id="KW-0812">Transmembrane</keyword>
<dbReference type="InterPro" id="IPR007482">
    <property type="entry name" value="Tyr_Pase-like_PTPLA"/>
</dbReference>
<name>A0A1J4M9I7_9CRYT</name>
<dbReference type="Pfam" id="PF04387">
    <property type="entry name" value="PTPLA"/>
    <property type="match status" value="1"/>
</dbReference>
<dbReference type="Proteomes" id="UP000186176">
    <property type="component" value="Unassembled WGS sequence"/>
</dbReference>
<comment type="similarity">
    <text evidence="3">Belongs to the very long-chain fatty acids dehydratase HACD family.</text>
</comment>
<dbReference type="GO" id="GO:0042761">
    <property type="term" value="P:very long-chain fatty acid biosynthetic process"/>
    <property type="evidence" value="ECO:0007669"/>
    <property type="project" value="TreeGrafter"/>
</dbReference>
<keyword evidence="8 14" id="KW-1133">Transmembrane helix</keyword>
<evidence type="ECO:0000256" key="7">
    <source>
        <dbReference type="ARBA" id="ARBA00022832"/>
    </source>
</evidence>
<protein>
    <recommendedName>
        <fullName evidence="4">very-long-chain (3R)-3-hydroxyacyl-CoA dehydratase</fullName>
        <ecNumber evidence="4">4.2.1.134</ecNumber>
    </recommendedName>
</protein>
<keyword evidence="9" id="KW-0443">Lipid metabolism</keyword>
<evidence type="ECO:0000256" key="5">
    <source>
        <dbReference type="ARBA" id="ARBA00022516"/>
    </source>
</evidence>
<dbReference type="RefSeq" id="XP_028872986.1">
    <property type="nucleotide sequence ID" value="XM_029018035.1"/>
</dbReference>
<comment type="catalytic activity">
    <reaction evidence="13">
        <text>a very-long-chain (3R)-3-hydroxyacyl-CoA = a very-long-chain (2E)-enoyl-CoA + H2O</text>
        <dbReference type="Rhea" id="RHEA:45812"/>
        <dbReference type="ChEBI" id="CHEBI:15377"/>
        <dbReference type="ChEBI" id="CHEBI:83728"/>
        <dbReference type="ChEBI" id="CHEBI:85440"/>
        <dbReference type="EC" id="4.2.1.134"/>
    </reaction>
</comment>
<keyword evidence="5" id="KW-0444">Lipid biosynthesis</keyword>
<evidence type="ECO:0000313" key="15">
    <source>
        <dbReference type="EMBL" id="OII70878.1"/>
    </source>
</evidence>
<dbReference type="GO" id="GO:0005789">
    <property type="term" value="C:endoplasmic reticulum membrane"/>
    <property type="evidence" value="ECO:0007669"/>
    <property type="project" value="TreeGrafter"/>
</dbReference>
<comment type="pathway">
    <text evidence="2">Lipid metabolism; fatty acid biosynthesis.</text>
</comment>
<dbReference type="GO" id="GO:0030497">
    <property type="term" value="P:fatty acid elongation"/>
    <property type="evidence" value="ECO:0007669"/>
    <property type="project" value="TreeGrafter"/>
</dbReference>
<keyword evidence="10 14" id="KW-0472">Membrane</keyword>
<organism evidence="15 16">
    <name type="scientific">Cryptosporidium ubiquitum</name>
    <dbReference type="NCBI Taxonomy" id="857276"/>
    <lineage>
        <taxon>Eukaryota</taxon>
        <taxon>Sar</taxon>
        <taxon>Alveolata</taxon>
        <taxon>Apicomplexa</taxon>
        <taxon>Conoidasida</taxon>
        <taxon>Coccidia</taxon>
        <taxon>Eucoccidiorida</taxon>
        <taxon>Eimeriorina</taxon>
        <taxon>Cryptosporidiidae</taxon>
        <taxon>Cryptosporidium</taxon>
    </lineage>
</organism>
<feature type="transmembrane region" description="Helical" evidence="14">
    <location>
        <begin position="9"/>
        <end position="28"/>
    </location>
</feature>
<keyword evidence="11" id="KW-0275">Fatty acid biosynthesis</keyword>
<dbReference type="EMBL" id="LRBP01000039">
    <property type="protein sequence ID" value="OII70878.1"/>
    <property type="molecule type" value="Genomic_DNA"/>
</dbReference>
<keyword evidence="16" id="KW-1185">Reference proteome</keyword>
<dbReference type="GeneID" id="39977814"/>
<feature type="transmembrane region" description="Helical" evidence="14">
    <location>
        <begin position="201"/>
        <end position="224"/>
    </location>
</feature>
<evidence type="ECO:0000256" key="12">
    <source>
        <dbReference type="ARBA" id="ARBA00023239"/>
    </source>
</evidence>
<gene>
    <name evidence="15" type="ORF">cubi_01023</name>
</gene>
<evidence type="ECO:0000256" key="3">
    <source>
        <dbReference type="ARBA" id="ARBA00007811"/>
    </source>
</evidence>
<dbReference type="PANTHER" id="PTHR11035:SF3">
    <property type="entry name" value="VERY-LONG-CHAIN (3R)-3-HYDROXYACYL-COA DEHYDRATASE"/>
    <property type="match status" value="1"/>
</dbReference>
<comment type="caution">
    <text evidence="15">The sequence shown here is derived from an EMBL/GenBank/DDBJ whole genome shotgun (WGS) entry which is preliminary data.</text>
</comment>
<comment type="subcellular location">
    <subcellularLocation>
        <location evidence="1">Membrane</location>
        <topology evidence="1">Multi-pass membrane protein</topology>
    </subcellularLocation>
</comment>
<feature type="transmembrane region" description="Helical" evidence="14">
    <location>
        <begin position="121"/>
        <end position="140"/>
    </location>
</feature>
<dbReference type="OrthoDB" id="46988at2759"/>